<evidence type="ECO:0000256" key="3">
    <source>
        <dbReference type="ARBA" id="ARBA00022723"/>
    </source>
</evidence>
<dbReference type="InterPro" id="IPR036909">
    <property type="entry name" value="Cyt_c-like_dom_sf"/>
</dbReference>
<comment type="caution">
    <text evidence="10">The sequence shown here is derived from an EMBL/GenBank/DDBJ whole genome shotgun (WGS) entry which is preliminary data.</text>
</comment>
<dbReference type="GO" id="GO:0046872">
    <property type="term" value="F:metal ion binding"/>
    <property type="evidence" value="ECO:0007669"/>
    <property type="project" value="UniProtKB-KW"/>
</dbReference>
<dbReference type="STRING" id="249408.BOO71_0006076"/>
<feature type="compositionally biased region" description="Polar residues" evidence="7">
    <location>
        <begin position="130"/>
        <end position="142"/>
    </location>
</feature>
<keyword evidence="1" id="KW-0813">Transport</keyword>
<feature type="domain" description="Cytochrome c" evidence="9">
    <location>
        <begin position="165"/>
        <end position="251"/>
    </location>
</feature>
<evidence type="ECO:0000313" key="11">
    <source>
        <dbReference type="Proteomes" id="UP000186607"/>
    </source>
</evidence>
<reference evidence="10 11" key="1">
    <citation type="submission" date="2017-01" db="EMBL/GenBank/DDBJ databases">
        <title>Genome Analysis of Deinococcus marmoris KOPRI26562.</title>
        <authorList>
            <person name="Kim J.H."/>
            <person name="Oh H.-M."/>
        </authorList>
    </citation>
    <scope>NUCLEOTIDE SEQUENCE [LARGE SCALE GENOMIC DNA]</scope>
    <source>
        <strain evidence="10 11">KOPRI26562</strain>
    </source>
</reference>
<keyword evidence="8" id="KW-0472">Membrane</keyword>
<organism evidence="10 11">
    <name type="scientific">Deinococcus marmoris</name>
    <dbReference type="NCBI Taxonomy" id="249408"/>
    <lineage>
        <taxon>Bacteria</taxon>
        <taxon>Thermotogati</taxon>
        <taxon>Deinococcota</taxon>
        <taxon>Deinococci</taxon>
        <taxon>Deinococcales</taxon>
        <taxon>Deinococcaceae</taxon>
        <taxon>Deinococcus</taxon>
    </lineage>
</organism>
<gene>
    <name evidence="10" type="ORF">BOO71_0006076</name>
</gene>
<dbReference type="GO" id="GO:0009055">
    <property type="term" value="F:electron transfer activity"/>
    <property type="evidence" value="ECO:0007669"/>
    <property type="project" value="InterPro"/>
</dbReference>
<keyword evidence="8" id="KW-0812">Transmembrane</keyword>
<keyword evidence="5 6" id="KW-0408">Iron</keyword>
<keyword evidence="11" id="KW-1185">Reference proteome</keyword>
<keyword evidence="4" id="KW-0249">Electron transport</keyword>
<feature type="transmembrane region" description="Helical" evidence="8">
    <location>
        <begin position="21"/>
        <end position="42"/>
    </location>
</feature>
<evidence type="ECO:0000313" key="10">
    <source>
        <dbReference type="EMBL" id="OLV18327.1"/>
    </source>
</evidence>
<dbReference type="PROSITE" id="PS51007">
    <property type="entry name" value="CYTC"/>
    <property type="match status" value="1"/>
</dbReference>
<feature type="region of interest" description="Disordered" evidence="7">
    <location>
        <begin position="59"/>
        <end position="163"/>
    </location>
</feature>
<keyword evidence="3 6" id="KW-0479">Metal-binding</keyword>
<keyword evidence="2 6" id="KW-0349">Heme</keyword>
<keyword evidence="8" id="KW-1133">Transmembrane helix</keyword>
<accession>A0A1U7NZI1</accession>
<dbReference type="EMBL" id="MSTI01000068">
    <property type="protein sequence ID" value="OLV18327.1"/>
    <property type="molecule type" value="Genomic_DNA"/>
</dbReference>
<feature type="compositionally biased region" description="Low complexity" evidence="7">
    <location>
        <begin position="143"/>
        <end position="163"/>
    </location>
</feature>
<dbReference type="InterPro" id="IPR009056">
    <property type="entry name" value="Cyt_c-like_dom"/>
</dbReference>
<name>A0A1U7NZI1_9DEIO</name>
<evidence type="ECO:0000256" key="6">
    <source>
        <dbReference type="PROSITE-ProRule" id="PRU00433"/>
    </source>
</evidence>
<dbReference type="PANTHER" id="PTHR37823:SF1">
    <property type="entry name" value="CYTOCHROME C-553-LIKE"/>
    <property type="match status" value="1"/>
</dbReference>
<evidence type="ECO:0000256" key="1">
    <source>
        <dbReference type="ARBA" id="ARBA00022448"/>
    </source>
</evidence>
<dbReference type="AlphaFoldDB" id="A0A1U7NZI1"/>
<evidence type="ECO:0000259" key="9">
    <source>
        <dbReference type="PROSITE" id="PS51007"/>
    </source>
</evidence>
<feature type="compositionally biased region" description="Low complexity" evidence="7">
    <location>
        <begin position="59"/>
        <end position="113"/>
    </location>
</feature>
<evidence type="ECO:0000256" key="8">
    <source>
        <dbReference type="SAM" id="Phobius"/>
    </source>
</evidence>
<proteinExistence type="predicted"/>
<dbReference type="PANTHER" id="PTHR37823">
    <property type="entry name" value="CYTOCHROME C-553-LIKE"/>
    <property type="match status" value="1"/>
</dbReference>
<dbReference type="Proteomes" id="UP000186607">
    <property type="component" value="Unassembled WGS sequence"/>
</dbReference>
<evidence type="ECO:0000256" key="7">
    <source>
        <dbReference type="SAM" id="MobiDB-lite"/>
    </source>
</evidence>
<evidence type="ECO:0000256" key="2">
    <source>
        <dbReference type="ARBA" id="ARBA00022617"/>
    </source>
</evidence>
<sequence>MLGAMNRTHPKRRRDPWVEGSLASWMAGVTLGAVLGITLLIATPRLMAAPGETAKAPTAAAQSTATAPGGSATAGSGSMAAGTPADAAATPEMSGTTGTADTNAPTTETPTDNQSSGGTLPAAQSPAVAENTTGDPAQQDTNGAAEPVAAGGTADAAPTPNAAEGDAAAGTTIFASNCAGCHGAGGGGGIGANLLTSDGPKGWTLAQFTTTLREGKIPTGRELSAVMPRFADAQLSDTQIADVLAHIKTLN</sequence>
<dbReference type="Pfam" id="PF13442">
    <property type="entry name" value="Cytochrome_CBB3"/>
    <property type="match status" value="1"/>
</dbReference>
<evidence type="ECO:0000256" key="5">
    <source>
        <dbReference type="ARBA" id="ARBA00023004"/>
    </source>
</evidence>
<dbReference type="GO" id="GO:0020037">
    <property type="term" value="F:heme binding"/>
    <property type="evidence" value="ECO:0007669"/>
    <property type="project" value="InterPro"/>
</dbReference>
<dbReference type="SUPFAM" id="SSF46626">
    <property type="entry name" value="Cytochrome c"/>
    <property type="match status" value="1"/>
</dbReference>
<dbReference type="InterPro" id="IPR051811">
    <property type="entry name" value="Cytochrome_c550/c551-like"/>
</dbReference>
<protein>
    <submittedName>
        <fullName evidence="10">C-type cytochrome</fullName>
    </submittedName>
</protein>
<dbReference type="Gene3D" id="1.10.760.10">
    <property type="entry name" value="Cytochrome c-like domain"/>
    <property type="match status" value="1"/>
</dbReference>
<evidence type="ECO:0000256" key="4">
    <source>
        <dbReference type="ARBA" id="ARBA00022982"/>
    </source>
</evidence>